<dbReference type="RefSeq" id="WP_062974981.1">
    <property type="nucleotide sequence ID" value="NZ_JAAXOT010000013.1"/>
</dbReference>
<evidence type="ECO:0000313" key="2">
    <source>
        <dbReference type="Proteomes" id="UP000570678"/>
    </source>
</evidence>
<reference evidence="1 2" key="1">
    <citation type="submission" date="2020-04" db="EMBL/GenBank/DDBJ databases">
        <title>MicrobeNet Type strains.</title>
        <authorList>
            <person name="Nicholson A.C."/>
        </authorList>
    </citation>
    <scope>NUCLEOTIDE SEQUENCE [LARGE SCALE GENOMIC DNA]</scope>
    <source>
        <strain evidence="1 2">JCM 3332</strain>
    </source>
</reference>
<gene>
    <name evidence="1" type="ORF">HGA15_23365</name>
</gene>
<name>A0A846YIV4_9NOCA</name>
<organism evidence="1 2">
    <name type="scientific">Nocardia flavorosea</name>
    <dbReference type="NCBI Taxonomy" id="53429"/>
    <lineage>
        <taxon>Bacteria</taxon>
        <taxon>Bacillati</taxon>
        <taxon>Actinomycetota</taxon>
        <taxon>Actinomycetes</taxon>
        <taxon>Mycobacteriales</taxon>
        <taxon>Nocardiaceae</taxon>
        <taxon>Nocardia</taxon>
    </lineage>
</organism>
<evidence type="ECO:0000313" key="1">
    <source>
        <dbReference type="EMBL" id="NKY59037.1"/>
    </source>
</evidence>
<keyword evidence="2" id="KW-1185">Reference proteome</keyword>
<proteinExistence type="predicted"/>
<protein>
    <submittedName>
        <fullName evidence="1">Uncharacterized protein</fullName>
    </submittedName>
</protein>
<dbReference type="AlphaFoldDB" id="A0A846YIV4"/>
<sequence>MSAENGDRVLLIRDVVRDVITDIAPDELPFVDRLRQLDDERVVNGIQDGNDELFNGSMSKGLSARAAYDALVARLNALDVLGEDR</sequence>
<dbReference type="EMBL" id="JAAXOT010000013">
    <property type="protein sequence ID" value="NKY59037.1"/>
    <property type="molecule type" value="Genomic_DNA"/>
</dbReference>
<accession>A0A846YIV4</accession>
<dbReference type="Proteomes" id="UP000570678">
    <property type="component" value="Unassembled WGS sequence"/>
</dbReference>
<comment type="caution">
    <text evidence="1">The sequence shown here is derived from an EMBL/GenBank/DDBJ whole genome shotgun (WGS) entry which is preliminary data.</text>
</comment>